<organism evidence="1">
    <name type="scientific">Cucumis melo</name>
    <name type="common">Muskmelon</name>
    <dbReference type="NCBI Taxonomy" id="3656"/>
    <lineage>
        <taxon>Eukaryota</taxon>
        <taxon>Viridiplantae</taxon>
        <taxon>Streptophyta</taxon>
        <taxon>Embryophyta</taxon>
        <taxon>Tracheophyta</taxon>
        <taxon>Spermatophyta</taxon>
        <taxon>Magnoliopsida</taxon>
        <taxon>eudicotyledons</taxon>
        <taxon>Gunneridae</taxon>
        <taxon>Pentapetalae</taxon>
        <taxon>rosids</taxon>
        <taxon>fabids</taxon>
        <taxon>Cucurbitales</taxon>
        <taxon>Cucurbitaceae</taxon>
        <taxon>Benincaseae</taxon>
        <taxon>Cucumis</taxon>
    </lineage>
</organism>
<name>A0A9I9DJ73_CUCME</name>
<proteinExistence type="predicted"/>
<reference evidence="1" key="1">
    <citation type="submission" date="2023-03" db="UniProtKB">
        <authorList>
            <consortium name="EnsemblPlants"/>
        </authorList>
    </citation>
    <scope>IDENTIFICATION</scope>
</reference>
<dbReference type="EnsemblPlants" id="MELO3C019532.2.1">
    <property type="protein sequence ID" value="MELO3C019532.2.1"/>
    <property type="gene ID" value="MELO3C019532.2"/>
</dbReference>
<accession>A0A9I9DJ73</accession>
<protein>
    <submittedName>
        <fullName evidence="1">Uncharacterized protein</fullName>
    </submittedName>
</protein>
<dbReference type="Gramene" id="MELO3C019532.2.1">
    <property type="protein sequence ID" value="MELO3C019532.2.1"/>
    <property type="gene ID" value="MELO3C019532.2"/>
</dbReference>
<evidence type="ECO:0000313" key="1">
    <source>
        <dbReference type="EnsemblPlants" id="MELO3C019532.2.1"/>
    </source>
</evidence>
<sequence>VFRQLDLPLERHISLCEEKGDIETVKQPWKILPSGHKIGTPEQLWYASSKILNLQEDIPVMNVFPNSYIPLFLKGSGKKQQAKNLHRWQTKSCCGTRNYNYKTERVGLITKAQKHPDADSLYVKKLMWEIATSNCCERISQVHTN</sequence>
<dbReference type="AlphaFoldDB" id="A0A9I9DJ73"/>